<dbReference type="PANTHER" id="PTHR43776">
    <property type="entry name" value="TRANSPORT ATP-BINDING PROTEIN"/>
    <property type="match status" value="1"/>
</dbReference>
<dbReference type="Gene3D" id="3.40.50.300">
    <property type="entry name" value="P-loop containing nucleotide triphosphate hydrolases"/>
    <property type="match status" value="2"/>
</dbReference>
<evidence type="ECO:0000259" key="5">
    <source>
        <dbReference type="PROSITE" id="PS50893"/>
    </source>
</evidence>
<keyword evidence="6" id="KW-0378">Hydrolase</keyword>
<keyword evidence="7" id="KW-1185">Reference proteome</keyword>
<dbReference type="SUPFAM" id="SSF52540">
    <property type="entry name" value="P-loop containing nucleoside triphosphate hydrolases"/>
    <property type="match status" value="2"/>
</dbReference>
<dbReference type="InterPro" id="IPR050319">
    <property type="entry name" value="ABC_transp_ATP-bind"/>
</dbReference>
<keyword evidence="4 6" id="KW-0067">ATP-binding</keyword>
<proteinExistence type="inferred from homology"/>
<dbReference type="SMART" id="SM00382">
    <property type="entry name" value="AAA"/>
    <property type="match status" value="2"/>
</dbReference>
<dbReference type="InterPro" id="IPR027417">
    <property type="entry name" value="P-loop_NTPase"/>
</dbReference>
<dbReference type="InterPro" id="IPR003593">
    <property type="entry name" value="AAA+_ATPase"/>
</dbReference>
<evidence type="ECO:0000313" key="7">
    <source>
        <dbReference type="Proteomes" id="UP000215506"/>
    </source>
</evidence>
<evidence type="ECO:0000256" key="1">
    <source>
        <dbReference type="ARBA" id="ARBA00005417"/>
    </source>
</evidence>
<keyword evidence="3" id="KW-0547">Nucleotide-binding</keyword>
<evidence type="ECO:0000313" key="6">
    <source>
        <dbReference type="EMBL" id="OXR40913.1"/>
    </source>
</evidence>
<feature type="domain" description="ABC transporter" evidence="5">
    <location>
        <begin position="284"/>
        <end position="524"/>
    </location>
</feature>
<dbReference type="RefSeq" id="WP_094027941.1">
    <property type="nucleotide sequence ID" value="NZ_NGAF01000025.1"/>
</dbReference>
<accession>A0A231GWA9</accession>
<organism evidence="6 7">
    <name type="scientific">Nocardia cerradoensis</name>
    <dbReference type="NCBI Taxonomy" id="85688"/>
    <lineage>
        <taxon>Bacteria</taxon>
        <taxon>Bacillati</taxon>
        <taxon>Actinomycetota</taxon>
        <taxon>Actinomycetes</taxon>
        <taxon>Mycobacteriales</taxon>
        <taxon>Nocardiaceae</taxon>
        <taxon>Nocardia</taxon>
    </lineage>
</organism>
<gene>
    <name evidence="6" type="primary">gsiA_6</name>
    <name evidence="6" type="ORF">B7C42_07048</name>
</gene>
<dbReference type="GO" id="GO:0016887">
    <property type="term" value="F:ATP hydrolysis activity"/>
    <property type="evidence" value="ECO:0007669"/>
    <property type="project" value="InterPro"/>
</dbReference>
<dbReference type="PROSITE" id="PS50893">
    <property type="entry name" value="ABC_TRANSPORTER_2"/>
    <property type="match status" value="2"/>
</dbReference>
<dbReference type="EC" id="3.6.3.-" evidence="6"/>
<dbReference type="PANTHER" id="PTHR43776:SF7">
    <property type="entry name" value="D,D-DIPEPTIDE TRANSPORT ATP-BINDING PROTEIN DDPF-RELATED"/>
    <property type="match status" value="1"/>
</dbReference>
<dbReference type="InterPro" id="IPR013563">
    <property type="entry name" value="Oligopep_ABC_C"/>
</dbReference>
<dbReference type="GO" id="GO:0015833">
    <property type="term" value="P:peptide transport"/>
    <property type="evidence" value="ECO:0007669"/>
    <property type="project" value="InterPro"/>
</dbReference>
<dbReference type="InterPro" id="IPR003439">
    <property type="entry name" value="ABC_transporter-like_ATP-bd"/>
</dbReference>
<evidence type="ECO:0000256" key="2">
    <source>
        <dbReference type="ARBA" id="ARBA00022448"/>
    </source>
</evidence>
<comment type="caution">
    <text evidence="6">The sequence shown here is derived from an EMBL/GenBank/DDBJ whole genome shotgun (WGS) entry which is preliminary data.</text>
</comment>
<dbReference type="Proteomes" id="UP000215506">
    <property type="component" value="Unassembled WGS sequence"/>
</dbReference>
<keyword evidence="2" id="KW-0813">Transport</keyword>
<dbReference type="InterPro" id="IPR017871">
    <property type="entry name" value="ABC_transporter-like_CS"/>
</dbReference>
<dbReference type="CDD" id="cd03257">
    <property type="entry name" value="ABC_NikE_OppD_transporters"/>
    <property type="match status" value="2"/>
</dbReference>
<reference evidence="6 7" key="1">
    <citation type="submission" date="2017-07" db="EMBL/GenBank/DDBJ databases">
        <title>First draft Genome Sequence of Nocardia cerradoensis isolated from human infection.</title>
        <authorList>
            <person name="Carrasco G."/>
        </authorList>
    </citation>
    <scope>NUCLEOTIDE SEQUENCE [LARGE SCALE GENOMIC DNA]</scope>
    <source>
        <strain evidence="6 7">CNM20130759</strain>
    </source>
</reference>
<dbReference type="AlphaFoldDB" id="A0A231GWA9"/>
<evidence type="ECO:0000256" key="4">
    <source>
        <dbReference type="ARBA" id="ARBA00022840"/>
    </source>
</evidence>
<dbReference type="PROSITE" id="PS00211">
    <property type="entry name" value="ABC_TRANSPORTER_1"/>
    <property type="match status" value="2"/>
</dbReference>
<protein>
    <submittedName>
        <fullName evidence="6">Glutathione import ATP-binding protein GsiA</fullName>
        <ecNumber evidence="6">3.6.3.-</ecNumber>
    </submittedName>
</protein>
<feature type="domain" description="ABC transporter" evidence="5">
    <location>
        <begin position="8"/>
        <end position="254"/>
    </location>
</feature>
<dbReference type="NCBIfam" id="NF008453">
    <property type="entry name" value="PRK11308.1"/>
    <property type="match status" value="2"/>
</dbReference>
<name>A0A231GWA9_9NOCA</name>
<dbReference type="GO" id="GO:0055085">
    <property type="term" value="P:transmembrane transport"/>
    <property type="evidence" value="ECO:0007669"/>
    <property type="project" value="UniProtKB-ARBA"/>
</dbReference>
<dbReference type="EMBL" id="NGAF01000025">
    <property type="protein sequence ID" value="OXR40913.1"/>
    <property type="molecule type" value="Genomic_DNA"/>
</dbReference>
<sequence>MSTTGPLLRIDDLTVRYRDAAAPAVSGVSLEVAAGEFVSIVGESGSGKSTTIHAALRLLPPAAQVRAGALEIGGQDVSRWSDRRLARVRGPVVGFVPQDPGTSLNPVKPVGRQVLEALRLHRRADAGRDLVVEKLAAAGLAAPERVYRQYPHELSGGMKQRVLIAIALANDPVLLVADEPTSALDVTVQKRILDRLQVLREELGLGVLLVTHDLGVAAERSDRLLVMQRGRIVEQGAAAAVLSAPRHEYTRRLLAAAPAAHSGRLAPSAGAPVRSEVVSAPPVLRLSEVTKGFGGGVRAVDEVSLSVRAGTTHAIVGESGAGKSTLARLVVGLERPDAGAVWLDDVRVDGKGRRPRPLRRQIQLVYQNPYTSLDPRFDIASIIGEPLQAFGLIRDRAARRRRVAELLDAVALDRAHLSRRPAELSGGQRQRVAIARALAAEPRVLVLDEAVSALDVSVQAQILQLLTDLQAEHGLTYLFITHDLGVVRLIADDVTVMRSGRVVETGSVTAVFEEPEEEYTRTLLAAVPGARAQLPVPA</sequence>
<dbReference type="GO" id="GO:0005524">
    <property type="term" value="F:ATP binding"/>
    <property type="evidence" value="ECO:0007669"/>
    <property type="project" value="UniProtKB-KW"/>
</dbReference>
<comment type="similarity">
    <text evidence="1">Belongs to the ABC transporter superfamily.</text>
</comment>
<dbReference type="Pfam" id="PF08352">
    <property type="entry name" value="oligo_HPY"/>
    <property type="match status" value="2"/>
</dbReference>
<dbReference type="Pfam" id="PF00005">
    <property type="entry name" value="ABC_tran"/>
    <property type="match status" value="2"/>
</dbReference>
<evidence type="ECO:0000256" key="3">
    <source>
        <dbReference type="ARBA" id="ARBA00022741"/>
    </source>
</evidence>